<dbReference type="InterPro" id="IPR001310">
    <property type="entry name" value="Histidine_triad_HIT"/>
</dbReference>
<name>A0AAF0EE21_9BASI</name>
<accession>A0AAF0EE21</accession>
<protein>
    <submittedName>
        <fullName evidence="3">Bis(5'-nucleosyl)-tetraphosphatase (Asymmetrical)</fullName>
        <ecNumber evidence="3">3.6.1.17</ecNumber>
    </submittedName>
</protein>
<dbReference type="SUPFAM" id="SSF54197">
    <property type="entry name" value="HIT-like"/>
    <property type="match status" value="1"/>
</dbReference>
<comment type="caution">
    <text evidence="1">Lacks conserved residue(s) required for the propagation of feature annotation.</text>
</comment>
<keyword evidence="3" id="KW-0378">Hydrolase</keyword>
<dbReference type="Proteomes" id="UP001220961">
    <property type="component" value="Chromosome 7"/>
</dbReference>
<dbReference type="Pfam" id="PF01230">
    <property type="entry name" value="HIT"/>
    <property type="match status" value="1"/>
</dbReference>
<reference evidence="3" key="1">
    <citation type="submission" date="2023-03" db="EMBL/GenBank/DDBJ databases">
        <title>Mating type loci evolution in Malassezia.</title>
        <authorList>
            <person name="Coelho M.A."/>
        </authorList>
    </citation>
    <scope>NUCLEOTIDE SEQUENCE</scope>
    <source>
        <strain evidence="3">CBS 10434</strain>
    </source>
</reference>
<evidence type="ECO:0000313" key="4">
    <source>
        <dbReference type="Proteomes" id="UP001220961"/>
    </source>
</evidence>
<sequence length="142" mass="15708">MSRDPNCIFCKIIEGKIPSMKLIETEKSLAFVDIGPCAPGHSLIIPKYHAAKMHELPDDSLADILPVAKKVVIATGATEYNILQNNGRMAHQVLHVIPKPSQEQGLVVGWPSTKPSKEELQKVCTFTSHIQVYEKLLSQIPK</sequence>
<dbReference type="PROSITE" id="PS51084">
    <property type="entry name" value="HIT_2"/>
    <property type="match status" value="1"/>
</dbReference>
<evidence type="ECO:0000313" key="3">
    <source>
        <dbReference type="EMBL" id="WFD20882.1"/>
    </source>
</evidence>
<dbReference type="InterPro" id="IPR011146">
    <property type="entry name" value="HIT-like"/>
</dbReference>
<proteinExistence type="predicted"/>
<gene>
    <name evidence="3" type="primary">HNT1</name>
    <name evidence="3" type="ORF">MCAP1_003136</name>
</gene>
<dbReference type="GO" id="GO:0004081">
    <property type="term" value="F:bis(5'-nucleosyl)-tetraphosphatase (asymmetrical) activity"/>
    <property type="evidence" value="ECO:0007669"/>
    <property type="project" value="UniProtKB-EC"/>
</dbReference>
<dbReference type="PANTHER" id="PTHR46648">
    <property type="entry name" value="HIT FAMILY PROTEIN 1"/>
    <property type="match status" value="1"/>
</dbReference>
<feature type="domain" description="HIT" evidence="2">
    <location>
        <begin position="8"/>
        <end position="106"/>
    </location>
</feature>
<dbReference type="PRINTS" id="PR00332">
    <property type="entry name" value="HISTRIAD"/>
</dbReference>
<evidence type="ECO:0000256" key="1">
    <source>
        <dbReference type="PROSITE-ProRule" id="PRU00464"/>
    </source>
</evidence>
<dbReference type="Gene3D" id="3.30.428.10">
    <property type="entry name" value="HIT-like"/>
    <property type="match status" value="1"/>
</dbReference>
<organism evidence="3 4">
    <name type="scientific">Malassezia caprae</name>
    <dbReference type="NCBI Taxonomy" id="1381934"/>
    <lineage>
        <taxon>Eukaryota</taxon>
        <taxon>Fungi</taxon>
        <taxon>Dikarya</taxon>
        <taxon>Basidiomycota</taxon>
        <taxon>Ustilaginomycotina</taxon>
        <taxon>Malasseziomycetes</taxon>
        <taxon>Malasseziales</taxon>
        <taxon>Malasseziaceae</taxon>
        <taxon>Malassezia</taxon>
    </lineage>
</organism>
<dbReference type="AlphaFoldDB" id="A0AAF0EE21"/>
<dbReference type="EC" id="3.6.1.17" evidence="3"/>
<dbReference type="GO" id="GO:0009117">
    <property type="term" value="P:nucleotide metabolic process"/>
    <property type="evidence" value="ECO:0007669"/>
    <property type="project" value="TreeGrafter"/>
</dbReference>
<dbReference type="InterPro" id="IPR036265">
    <property type="entry name" value="HIT-like_sf"/>
</dbReference>
<dbReference type="EMBL" id="CP119914">
    <property type="protein sequence ID" value="WFD20882.1"/>
    <property type="molecule type" value="Genomic_DNA"/>
</dbReference>
<evidence type="ECO:0000259" key="2">
    <source>
        <dbReference type="PROSITE" id="PS51084"/>
    </source>
</evidence>
<dbReference type="PANTHER" id="PTHR46648:SF1">
    <property type="entry name" value="ADENOSINE 5'-MONOPHOSPHORAMIDASE HNT1"/>
    <property type="match status" value="1"/>
</dbReference>
<keyword evidence="4" id="KW-1185">Reference proteome</keyword>